<dbReference type="SUPFAM" id="SSF53850">
    <property type="entry name" value="Periplasmic binding protein-like II"/>
    <property type="match status" value="1"/>
</dbReference>
<dbReference type="InterPro" id="IPR005119">
    <property type="entry name" value="LysR_subst-bd"/>
</dbReference>
<evidence type="ECO:0000256" key="3">
    <source>
        <dbReference type="ARBA" id="ARBA00023125"/>
    </source>
</evidence>
<keyword evidence="2" id="KW-0805">Transcription regulation</keyword>
<dbReference type="STRING" id="266809.PM03_00790"/>
<evidence type="ECO:0000313" key="6">
    <source>
        <dbReference type="EMBL" id="CUH61765.1"/>
    </source>
</evidence>
<comment type="similarity">
    <text evidence="1">Belongs to the LysR transcriptional regulatory family.</text>
</comment>
<reference evidence="6 7" key="1">
    <citation type="submission" date="2015-09" db="EMBL/GenBank/DDBJ databases">
        <authorList>
            <consortium name="Swine Surveillance"/>
        </authorList>
    </citation>
    <scope>NUCLEOTIDE SEQUENCE [LARGE SCALE GENOMIC DNA]</scope>
    <source>
        <strain evidence="6 7">CECT 5294</strain>
    </source>
</reference>
<proteinExistence type="inferred from homology"/>
<dbReference type="NCBIfam" id="NF008352">
    <property type="entry name" value="PRK11139.1"/>
    <property type="match status" value="1"/>
</dbReference>
<evidence type="ECO:0000313" key="7">
    <source>
        <dbReference type="Proteomes" id="UP000051298"/>
    </source>
</evidence>
<protein>
    <submittedName>
        <fullName evidence="6">Gcv operon activator</fullName>
    </submittedName>
</protein>
<evidence type="ECO:0000256" key="2">
    <source>
        <dbReference type="ARBA" id="ARBA00023015"/>
    </source>
</evidence>
<dbReference type="InterPro" id="IPR036388">
    <property type="entry name" value="WH-like_DNA-bd_sf"/>
</dbReference>
<feature type="domain" description="HTH lysR-type" evidence="5">
    <location>
        <begin position="6"/>
        <end position="63"/>
    </location>
</feature>
<dbReference type="SUPFAM" id="SSF46785">
    <property type="entry name" value="Winged helix' DNA-binding domain"/>
    <property type="match status" value="1"/>
</dbReference>
<evidence type="ECO:0000256" key="4">
    <source>
        <dbReference type="ARBA" id="ARBA00023163"/>
    </source>
</evidence>
<dbReference type="RefSeq" id="WP_058124398.1">
    <property type="nucleotide sequence ID" value="NZ_CYRX01000033.1"/>
</dbReference>
<dbReference type="Gene3D" id="1.10.10.10">
    <property type="entry name" value="Winged helix-like DNA-binding domain superfamily/Winged helix DNA-binding domain"/>
    <property type="match status" value="1"/>
</dbReference>
<sequence>MIDRLPPLTALRAFEAAARHMSFARAADELNVTPAALSFQIKSLEEHFGAPLFRRLNRAVELTEAGKALAPGTTDAFQMLQAAWRAAGRTVDTGVLTVTAGPAFTAKWLAPRLFDFAQSHPEIELRFAASLRLMDFERDDIDIAIRFGFGGDDGPNLYSEKIVGEWLTPMMHPDLAARFPTPESLLNAPLLHQDDIAWLRPACDWTAWFRANGLELGEIHGARFSQADHAIDAAQAGAGVVLGRITLTDRALRDRRLVAPFKTAISTDAHFRVLCPKGSEEKPQFKAFLEWLRVETCKMRDHGQGRHMVRADDIGG</sequence>
<evidence type="ECO:0000259" key="5">
    <source>
        <dbReference type="PROSITE" id="PS50931"/>
    </source>
</evidence>
<dbReference type="InterPro" id="IPR058163">
    <property type="entry name" value="LysR-type_TF_proteobact-type"/>
</dbReference>
<dbReference type="EMBL" id="CYRX01000033">
    <property type="protein sequence ID" value="CUH61765.1"/>
    <property type="molecule type" value="Genomic_DNA"/>
</dbReference>
<dbReference type="CDD" id="cd08432">
    <property type="entry name" value="PBP2_GcdR_TrpI_HvrB_AmpR_like"/>
    <property type="match status" value="1"/>
</dbReference>
<dbReference type="FunFam" id="1.10.10.10:FF:000038">
    <property type="entry name" value="Glycine cleavage system transcriptional activator"/>
    <property type="match status" value="1"/>
</dbReference>
<dbReference type="InterPro" id="IPR036390">
    <property type="entry name" value="WH_DNA-bd_sf"/>
</dbReference>
<keyword evidence="3" id="KW-0238">DNA-binding</keyword>
<name>A0A0P1F2K1_9RHOB</name>
<dbReference type="Proteomes" id="UP000051298">
    <property type="component" value="Unassembled WGS sequence"/>
</dbReference>
<dbReference type="AlphaFoldDB" id="A0A0P1F2K1"/>
<dbReference type="GO" id="GO:0003700">
    <property type="term" value="F:DNA-binding transcription factor activity"/>
    <property type="evidence" value="ECO:0007669"/>
    <property type="project" value="InterPro"/>
</dbReference>
<dbReference type="GO" id="GO:0043565">
    <property type="term" value="F:sequence-specific DNA binding"/>
    <property type="evidence" value="ECO:0007669"/>
    <property type="project" value="TreeGrafter"/>
</dbReference>
<evidence type="ECO:0000256" key="1">
    <source>
        <dbReference type="ARBA" id="ARBA00009437"/>
    </source>
</evidence>
<dbReference type="PROSITE" id="PS50931">
    <property type="entry name" value="HTH_LYSR"/>
    <property type="match status" value="1"/>
</dbReference>
<dbReference type="GO" id="GO:0006351">
    <property type="term" value="P:DNA-templated transcription"/>
    <property type="evidence" value="ECO:0007669"/>
    <property type="project" value="TreeGrafter"/>
</dbReference>
<dbReference type="PANTHER" id="PTHR30537:SF26">
    <property type="entry name" value="GLYCINE CLEAVAGE SYSTEM TRANSCRIPTIONAL ACTIVATOR"/>
    <property type="match status" value="1"/>
</dbReference>
<dbReference type="Gene3D" id="3.40.190.10">
    <property type="entry name" value="Periplasmic binding protein-like II"/>
    <property type="match status" value="2"/>
</dbReference>
<dbReference type="PRINTS" id="PR00039">
    <property type="entry name" value="HTHLYSR"/>
</dbReference>
<gene>
    <name evidence="6" type="primary">gcvA_2</name>
    <name evidence="6" type="ORF">THS5294_03077</name>
</gene>
<dbReference type="InterPro" id="IPR000847">
    <property type="entry name" value="LysR_HTH_N"/>
</dbReference>
<dbReference type="eggNOG" id="COG0583">
    <property type="taxonomic scope" value="Bacteria"/>
</dbReference>
<organism evidence="6 7">
    <name type="scientific">Thalassobacter stenotrophicus</name>
    <dbReference type="NCBI Taxonomy" id="266809"/>
    <lineage>
        <taxon>Bacteria</taxon>
        <taxon>Pseudomonadati</taxon>
        <taxon>Pseudomonadota</taxon>
        <taxon>Alphaproteobacteria</taxon>
        <taxon>Rhodobacterales</taxon>
        <taxon>Roseobacteraceae</taxon>
        <taxon>Thalassobacter</taxon>
    </lineage>
</organism>
<dbReference type="PANTHER" id="PTHR30537">
    <property type="entry name" value="HTH-TYPE TRANSCRIPTIONAL REGULATOR"/>
    <property type="match status" value="1"/>
</dbReference>
<dbReference type="Pfam" id="PF03466">
    <property type="entry name" value="LysR_substrate"/>
    <property type="match status" value="1"/>
</dbReference>
<accession>A0A0P1F2K1</accession>
<keyword evidence="4" id="KW-0804">Transcription</keyword>
<dbReference type="Pfam" id="PF00126">
    <property type="entry name" value="HTH_1"/>
    <property type="match status" value="1"/>
</dbReference>